<evidence type="ECO:0008006" key="3">
    <source>
        <dbReference type="Google" id="ProtNLM"/>
    </source>
</evidence>
<sequence length="131" mass="14916">MEYCFPAVLYFAAIILFRQFQDRSQAEAFYSDEQIRMEIQAAQSVAMPMKETAFQIFITELSENPVMSADLELNISMPDMFCGVFPAVIVESEPGVYTATAVPVMQGLWQAEAALRWKDQSVKVRTLFKVR</sequence>
<accession>A0ABQ4NCM6</accession>
<evidence type="ECO:0000313" key="1">
    <source>
        <dbReference type="EMBL" id="GIQ65969.1"/>
    </source>
</evidence>
<keyword evidence="2" id="KW-1185">Reference proteome</keyword>
<gene>
    <name evidence="1" type="ORF">PACILC2_45370</name>
</gene>
<dbReference type="RefSeq" id="WP_244863689.1">
    <property type="nucleotide sequence ID" value="NZ_BOVJ01000159.1"/>
</dbReference>
<comment type="caution">
    <text evidence="1">The sequence shown here is derived from an EMBL/GenBank/DDBJ whole genome shotgun (WGS) entry which is preliminary data.</text>
</comment>
<dbReference type="Proteomes" id="UP000680304">
    <property type="component" value="Unassembled WGS sequence"/>
</dbReference>
<proteinExistence type="predicted"/>
<name>A0ABQ4NCM6_9BACL</name>
<dbReference type="EMBL" id="BOVJ01000159">
    <property type="protein sequence ID" value="GIQ65969.1"/>
    <property type="molecule type" value="Genomic_DNA"/>
</dbReference>
<evidence type="ECO:0000313" key="2">
    <source>
        <dbReference type="Proteomes" id="UP000680304"/>
    </source>
</evidence>
<reference evidence="1 2" key="1">
    <citation type="submission" date="2021-04" db="EMBL/GenBank/DDBJ databases">
        <title>Draft genome sequence of Paenibacillus cisolokensis, LC2-13A.</title>
        <authorList>
            <person name="Uke A."/>
            <person name="Chhe C."/>
            <person name="Baramee S."/>
            <person name="Kosugi A."/>
        </authorList>
    </citation>
    <scope>NUCLEOTIDE SEQUENCE [LARGE SCALE GENOMIC DNA]</scope>
    <source>
        <strain evidence="1 2">LC2-13A</strain>
    </source>
</reference>
<organism evidence="1 2">
    <name type="scientific">Paenibacillus cisolokensis</name>
    <dbReference type="NCBI Taxonomy" id="1658519"/>
    <lineage>
        <taxon>Bacteria</taxon>
        <taxon>Bacillati</taxon>
        <taxon>Bacillota</taxon>
        <taxon>Bacilli</taxon>
        <taxon>Bacillales</taxon>
        <taxon>Paenibacillaceae</taxon>
        <taxon>Paenibacillus</taxon>
    </lineage>
</organism>
<protein>
    <recommendedName>
        <fullName evidence="3">YtkA-like domain-containing protein</fullName>
    </recommendedName>
</protein>